<dbReference type="GO" id="GO:1902000">
    <property type="term" value="P:homogentisate catabolic process"/>
    <property type="evidence" value="ECO:0007669"/>
    <property type="project" value="TreeGrafter"/>
</dbReference>
<dbReference type="SUPFAM" id="SSF56529">
    <property type="entry name" value="FAH"/>
    <property type="match status" value="1"/>
</dbReference>
<accession>A0A3B1DJB6</accession>
<evidence type="ECO:0000313" key="2">
    <source>
        <dbReference type="EMBL" id="VAX39011.1"/>
    </source>
</evidence>
<dbReference type="PANTHER" id="PTHR43069:SF2">
    <property type="entry name" value="FUMARYLACETOACETASE"/>
    <property type="match status" value="1"/>
</dbReference>
<organism evidence="2">
    <name type="scientific">hydrothermal vent metagenome</name>
    <dbReference type="NCBI Taxonomy" id="652676"/>
    <lineage>
        <taxon>unclassified sequences</taxon>
        <taxon>metagenomes</taxon>
        <taxon>ecological metagenomes</taxon>
    </lineage>
</organism>
<protein>
    <submittedName>
        <fullName evidence="2">Fumarylacetoacetase</fullName>
        <ecNumber evidence="2">3.7.1.2</ecNumber>
    </submittedName>
</protein>
<dbReference type="Gene3D" id="3.90.850.10">
    <property type="entry name" value="Fumarylacetoacetase-like, C-terminal domain"/>
    <property type="match status" value="1"/>
</dbReference>
<proteinExistence type="predicted"/>
<dbReference type="GO" id="GO:0004334">
    <property type="term" value="F:fumarylacetoacetase activity"/>
    <property type="evidence" value="ECO:0007669"/>
    <property type="project" value="UniProtKB-EC"/>
</dbReference>
<keyword evidence="2" id="KW-0378">Hydrolase</keyword>
<name>A0A3B1DJB6_9ZZZZ</name>
<feature type="non-terminal residue" evidence="2">
    <location>
        <position position="1"/>
    </location>
</feature>
<dbReference type="EC" id="3.7.1.2" evidence="2"/>
<gene>
    <name evidence="2" type="ORF">MNBD_PLANCTO03-1168</name>
</gene>
<dbReference type="Pfam" id="PF01557">
    <property type="entry name" value="FAA_hydrolase"/>
    <property type="match status" value="1"/>
</dbReference>
<dbReference type="InterPro" id="IPR011234">
    <property type="entry name" value="Fumarylacetoacetase-like_C"/>
</dbReference>
<dbReference type="PANTHER" id="PTHR43069">
    <property type="entry name" value="FUMARYLACETOACETASE"/>
    <property type="match status" value="1"/>
</dbReference>
<dbReference type="EMBL" id="UOGK01000182">
    <property type="protein sequence ID" value="VAX39011.1"/>
    <property type="molecule type" value="Genomic_DNA"/>
</dbReference>
<feature type="domain" description="Fumarylacetoacetase-like C-terminal" evidence="1">
    <location>
        <begin position="37"/>
        <end position="150"/>
    </location>
</feature>
<dbReference type="InterPro" id="IPR036663">
    <property type="entry name" value="Fumarylacetoacetase_C_sf"/>
</dbReference>
<reference evidence="2" key="1">
    <citation type="submission" date="2018-06" db="EMBL/GenBank/DDBJ databases">
        <authorList>
            <person name="Zhirakovskaya E."/>
        </authorList>
    </citation>
    <scope>NUCLEOTIDE SEQUENCE</scope>
</reference>
<dbReference type="GO" id="GO:0006559">
    <property type="term" value="P:L-phenylalanine catabolic process"/>
    <property type="evidence" value="ECO:0007669"/>
    <property type="project" value="TreeGrafter"/>
</dbReference>
<dbReference type="GO" id="GO:0006572">
    <property type="term" value="P:L-tyrosine catabolic process"/>
    <property type="evidence" value="ECO:0007669"/>
    <property type="project" value="TreeGrafter"/>
</dbReference>
<sequence>PQPLPYLDSEYNRSHGGIDITVEASLASADMRTRGMSPVRLSKGSFKDMYWTIGQMLAHHASNGCNMQPGDLLGSGTISGPKRENRGCLLELTWDGDPMGSPPTVAPGTQRTPIKLPTGEERKFLADGDEVILRAYCEREGFRRIGFGECRGIIEPAR</sequence>
<evidence type="ECO:0000259" key="1">
    <source>
        <dbReference type="Pfam" id="PF01557"/>
    </source>
</evidence>
<dbReference type="InterPro" id="IPR005959">
    <property type="entry name" value="Fumarylacetoacetase"/>
</dbReference>
<dbReference type="AlphaFoldDB" id="A0A3B1DJB6"/>